<feature type="transmembrane region" description="Helical" evidence="5">
    <location>
        <begin position="248"/>
        <end position="269"/>
    </location>
</feature>
<feature type="domain" description="NADH:quinone oxidoreductase/Mrp antiporter transmembrane" evidence="6">
    <location>
        <begin position="126"/>
        <end position="413"/>
    </location>
</feature>
<dbReference type="GO" id="GO:0042773">
    <property type="term" value="P:ATP synthesis coupled electron transport"/>
    <property type="evidence" value="ECO:0007669"/>
    <property type="project" value="InterPro"/>
</dbReference>
<evidence type="ECO:0000259" key="6">
    <source>
        <dbReference type="Pfam" id="PF00361"/>
    </source>
</evidence>
<comment type="subcellular location">
    <subcellularLocation>
        <location evidence="1">Membrane</location>
        <topology evidence="1">Multi-pass membrane protein</topology>
    </subcellularLocation>
</comment>
<evidence type="ECO:0000256" key="3">
    <source>
        <dbReference type="ARBA" id="ARBA00022989"/>
    </source>
</evidence>
<keyword evidence="2 5" id="KW-0812">Transmembrane</keyword>
<dbReference type="EMBL" id="DUCX01000014">
    <property type="protein sequence ID" value="HIF36962.1"/>
    <property type="molecule type" value="Genomic_DNA"/>
</dbReference>
<feature type="transmembrane region" description="Helical" evidence="5">
    <location>
        <begin position="161"/>
        <end position="184"/>
    </location>
</feature>
<keyword evidence="4 5" id="KW-0472">Membrane</keyword>
<feature type="transmembrane region" description="Helical" evidence="5">
    <location>
        <begin position="281"/>
        <end position="300"/>
    </location>
</feature>
<comment type="caution">
    <text evidence="7">The sequence shown here is derived from an EMBL/GenBank/DDBJ whole genome shotgun (WGS) entry which is preliminary data.</text>
</comment>
<evidence type="ECO:0000256" key="1">
    <source>
        <dbReference type="ARBA" id="ARBA00004141"/>
    </source>
</evidence>
<feature type="transmembrane region" description="Helical" evidence="5">
    <location>
        <begin position="212"/>
        <end position="236"/>
    </location>
</feature>
<feature type="transmembrane region" description="Helical" evidence="5">
    <location>
        <begin position="376"/>
        <end position="405"/>
    </location>
</feature>
<evidence type="ECO:0000313" key="8">
    <source>
        <dbReference type="Proteomes" id="UP000585802"/>
    </source>
</evidence>
<evidence type="ECO:0000313" key="7">
    <source>
        <dbReference type="EMBL" id="HIF36962.1"/>
    </source>
</evidence>
<proteinExistence type="inferred from homology"/>
<dbReference type="Proteomes" id="UP000585802">
    <property type="component" value="Unassembled WGS sequence"/>
</dbReference>
<reference evidence="8" key="1">
    <citation type="journal article" date="2019" name="bioRxiv">
        <title>Genome diversification in globally distributed novel marine Proteobacteria is linked to environmental adaptation.</title>
        <authorList>
            <person name="Zhou Z."/>
            <person name="Tran P.Q."/>
            <person name="Kieft K."/>
            <person name="Anantharaman K."/>
        </authorList>
    </citation>
    <scope>NUCLEOTIDE SEQUENCE [LARGE SCALE GENOMIC DNA]</scope>
</reference>
<dbReference type="Pfam" id="PF00361">
    <property type="entry name" value="Proton_antipo_M"/>
    <property type="match status" value="1"/>
</dbReference>
<feature type="transmembrane region" description="Helical" evidence="5">
    <location>
        <begin position="6"/>
        <end position="26"/>
    </location>
</feature>
<dbReference type="GO" id="GO:0008137">
    <property type="term" value="F:NADH dehydrogenase (ubiquinone) activity"/>
    <property type="evidence" value="ECO:0007669"/>
    <property type="project" value="InterPro"/>
</dbReference>
<accession>A0A7J4GVA7</accession>
<protein>
    <submittedName>
        <fullName evidence="7">NADH-quinone oxidoreductase subunit N</fullName>
    </submittedName>
</protein>
<dbReference type="InterPro" id="IPR010096">
    <property type="entry name" value="NADH-Q_OxRdtase_suN/2"/>
</dbReference>
<name>A0A7J4GVA7_9ARCH</name>
<feature type="transmembrane region" description="Helical" evidence="5">
    <location>
        <begin position="33"/>
        <end position="54"/>
    </location>
</feature>
<feature type="transmembrane region" description="Helical" evidence="5">
    <location>
        <begin position="107"/>
        <end position="124"/>
    </location>
</feature>
<evidence type="ECO:0000256" key="5">
    <source>
        <dbReference type="SAM" id="Phobius"/>
    </source>
</evidence>
<organism evidence="7 8">
    <name type="scientific">Marine Group III euryarchaeote</name>
    <dbReference type="NCBI Taxonomy" id="2173149"/>
    <lineage>
        <taxon>Archaea</taxon>
        <taxon>Methanobacteriati</taxon>
        <taxon>Thermoplasmatota</taxon>
        <taxon>Thermoplasmata</taxon>
        <taxon>Candidatus Thermoprofundales</taxon>
    </lineage>
</organism>
<dbReference type="HAMAP" id="MF_00445">
    <property type="entry name" value="NDH1_NuoN_1"/>
    <property type="match status" value="1"/>
</dbReference>
<feature type="transmembrane region" description="Helical" evidence="5">
    <location>
        <begin position="79"/>
        <end position="100"/>
    </location>
</feature>
<dbReference type="InterPro" id="IPR001750">
    <property type="entry name" value="ND/Mrp_TM"/>
</dbReference>
<feature type="transmembrane region" description="Helical" evidence="5">
    <location>
        <begin position="307"/>
        <end position="326"/>
    </location>
</feature>
<gene>
    <name evidence="7" type="ORF">EYQ70_00855</name>
</gene>
<dbReference type="GO" id="GO:0016020">
    <property type="term" value="C:membrane"/>
    <property type="evidence" value="ECO:0007669"/>
    <property type="project" value="UniProtKB-SubCell"/>
</dbReference>
<feature type="transmembrane region" description="Helical" evidence="5">
    <location>
        <begin position="458"/>
        <end position="479"/>
    </location>
</feature>
<keyword evidence="3 5" id="KW-1133">Transmembrane helix</keyword>
<feature type="transmembrane region" description="Helical" evidence="5">
    <location>
        <begin position="417"/>
        <end position="437"/>
    </location>
</feature>
<dbReference type="PANTHER" id="PTHR22773">
    <property type="entry name" value="NADH DEHYDROGENASE"/>
    <property type="match status" value="1"/>
</dbReference>
<feature type="transmembrane region" description="Helical" evidence="5">
    <location>
        <begin position="130"/>
        <end position="149"/>
    </location>
</feature>
<evidence type="ECO:0000256" key="2">
    <source>
        <dbReference type="ARBA" id="ARBA00022692"/>
    </source>
</evidence>
<sequence length="496" mass="53875">MDDSIFFLPEILMVVSIIGIPALYILTENNKSYSICSNISLGFAFMFLVLSWYYPDFLSLDKSGLVSYDHFRVDDFSQLFKIIFVLTALVVSIVSTSYFDDEEPHQAEYYTLLLSSTLGMLVVASATDFLTLFLGIEISAFSSYAMVAFRKQDDKSTEAGAKYLLIGAFSSGLTLYGISLLYAITGSLTFDGVSSFMHGISNGVVVGDFTEVIFISCLFIMAGLGFKIAVVPFHAWAPDVYQGAPTPVTTLLAAASKAMGFIAVFRVFAFTLESVSEEWKLVLGIIALASMTVGNLAAISQKDIGRMLAYSSIAQAGYIMIAIPALTEEAMSGAIAHTLVHAFMKGGAFVIVGCIGAVGLGYNLESYKGLAKRSPLLALSMTVCLLSLVGIPPFAGFISKFFLFYGTLQAGLAGESWIIALVIGGVLNSALSLYYYLKVIRYMYLYDPEDSGEVEFPNSVRYISFGVILLLAVFFPLYWESLFELCKEASIALING</sequence>
<dbReference type="PRINTS" id="PR01434">
    <property type="entry name" value="NADHDHGNASE5"/>
</dbReference>
<evidence type="ECO:0000256" key="4">
    <source>
        <dbReference type="ARBA" id="ARBA00023136"/>
    </source>
</evidence>
<feature type="transmembrane region" description="Helical" evidence="5">
    <location>
        <begin position="346"/>
        <end position="364"/>
    </location>
</feature>
<dbReference type="NCBIfam" id="TIGR01770">
    <property type="entry name" value="NDH_I_N"/>
    <property type="match status" value="1"/>
</dbReference>
<dbReference type="AlphaFoldDB" id="A0A7J4GVA7"/>